<protein>
    <recommendedName>
        <fullName evidence="1">HTH cro/C1-type domain-containing protein</fullName>
    </recommendedName>
</protein>
<sequence length="210" mass="23343">MTQDWSQGAVDRVGAEVRRLRTSSRPTLSAQALSDRTTELGHPISRAVISDLETGRRRGLDVSDLLILAAALRVAPAQLLFPDLPRGRFDVLPGVEQEAHDAVRWFGGEVGLLMESDGWSDDSDNAVQMVARQEFDPELDRIALMREWLRAVTSMRSARMLLQKALTDNESQEQIAALEFVYENALAQSTTLTERMRELGMEVGNGHARA</sequence>
<keyword evidence="3" id="KW-1185">Reference proteome</keyword>
<dbReference type="Proteomes" id="UP000654257">
    <property type="component" value="Unassembled WGS sequence"/>
</dbReference>
<dbReference type="PROSITE" id="PS50943">
    <property type="entry name" value="HTH_CROC1"/>
    <property type="match status" value="1"/>
</dbReference>
<evidence type="ECO:0000313" key="3">
    <source>
        <dbReference type="Proteomes" id="UP000654257"/>
    </source>
</evidence>
<accession>A0A917G7X3</accession>
<dbReference type="CDD" id="cd00093">
    <property type="entry name" value="HTH_XRE"/>
    <property type="match status" value="1"/>
</dbReference>
<feature type="domain" description="HTH cro/C1-type" evidence="1">
    <location>
        <begin position="44"/>
        <end position="79"/>
    </location>
</feature>
<dbReference type="RefSeq" id="WP_188547539.1">
    <property type="nucleotide sequence ID" value="NZ_BMCU01000006.1"/>
</dbReference>
<reference evidence="2" key="2">
    <citation type="submission" date="2020-09" db="EMBL/GenBank/DDBJ databases">
        <authorList>
            <person name="Sun Q."/>
            <person name="Sedlacek I."/>
        </authorList>
    </citation>
    <scope>NUCLEOTIDE SEQUENCE</scope>
    <source>
        <strain evidence="2">CCM 7905</strain>
    </source>
</reference>
<dbReference type="InterPro" id="IPR010982">
    <property type="entry name" value="Lambda_DNA-bd_dom_sf"/>
</dbReference>
<evidence type="ECO:0000259" key="1">
    <source>
        <dbReference type="PROSITE" id="PS50943"/>
    </source>
</evidence>
<gene>
    <name evidence="2" type="ORF">GCM10007304_46730</name>
</gene>
<dbReference type="EMBL" id="BMCU01000006">
    <property type="protein sequence ID" value="GGG27564.1"/>
    <property type="molecule type" value="Genomic_DNA"/>
</dbReference>
<reference evidence="2" key="1">
    <citation type="journal article" date="2014" name="Int. J. Syst. Evol. Microbiol.">
        <title>Complete genome sequence of Corynebacterium casei LMG S-19264T (=DSM 44701T), isolated from a smear-ripened cheese.</title>
        <authorList>
            <consortium name="US DOE Joint Genome Institute (JGI-PGF)"/>
            <person name="Walter F."/>
            <person name="Albersmeier A."/>
            <person name="Kalinowski J."/>
            <person name="Ruckert C."/>
        </authorList>
    </citation>
    <scope>NUCLEOTIDE SEQUENCE</scope>
    <source>
        <strain evidence="2">CCM 7905</strain>
    </source>
</reference>
<dbReference type="GO" id="GO:0003677">
    <property type="term" value="F:DNA binding"/>
    <property type="evidence" value="ECO:0007669"/>
    <property type="project" value="InterPro"/>
</dbReference>
<dbReference type="SUPFAM" id="SSF47413">
    <property type="entry name" value="lambda repressor-like DNA-binding domains"/>
    <property type="match status" value="1"/>
</dbReference>
<evidence type="ECO:0000313" key="2">
    <source>
        <dbReference type="EMBL" id="GGG27564.1"/>
    </source>
</evidence>
<comment type="caution">
    <text evidence="2">The sequence shown here is derived from an EMBL/GenBank/DDBJ whole genome shotgun (WGS) entry which is preliminary data.</text>
</comment>
<dbReference type="AlphaFoldDB" id="A0A917G7X3"/>
<dbReference type="Gene3D" id="1.10.260.40">
    <property type="entry name" value="lambda repressor-like DNA-binding domains"/>
    <property type="match status" value="1"/>
</dbReference>
<dbReference type="InterPro" id="IPR001387">
    <property type="entry name" value="Cro/C1-type_HTH"/>
</dbReference>
<organism evidence="2 3">
    <name type="scientific">Rhodococcoides trifolii</name>
    <dbReference type="NCBI Taxonomy" id="908250"/>
    <lineage>
        <taxon>Bacteria</taxon>
        <taxon>Bacillati</taxon>
        <taxon>Actinomycetota</taxon>
        <taxon>Actinomycetes</taxon>
        <taxon>Mycobacteriales</taxon>
        <taxon>Nocardiaceae</taxon>
        <taxon>Rhodococcoides</taxon>
    </lineage>
</organism>
<name>A0A917G7X3_9NOCA</name>
<proteinExistence type="predicted"/>